<sequence length="82" mass="9360">MSKFRPAFSGYGTLAFLFLVFYLFRSQVRCSHDDSTVQAPATKVAKKAFRTRARARARRVEPSPTCPHLLPRRRIGRAMFGV</sequence>
<protein>
    <submittedName>
        <fullName evidence="2">Uncharacterized protein</fullName>
    </submittedName>
</protein>
<name>A0AAD4M540_9AGAM</name>
<keyword evidence="1" id="KW-0472">Membrane</keyword>
<keyword evidence="1" id="KW-0812">Transmembrane</keyword>
<evidence type="ECO:0000313" key="3">
    <source>
        <dbReference type="Proteomes" id="UP001203297"/>
    </source>
</evidence>
<evidence type="ECO:0000256" key="1">
    <source>
        <dbReference type="SAM" id="Phobius"/>
    </source>
</evidence>
<dbReference type="Proteomes" id="UP001203297">
    <property type="component" value="Unassembled WGS sequence"/>
</dbReference>
<organism evidence="2 3">
    <name type="scientific">Multifurca ochricompacta</name>
    <dbReference type="NCBI Taxonomy" id="376703"/>
    <lineage>
        <taxon>Eukaryota</taxon>
        <taxon>Fungi</taxon>
        <taxon>Dikarya</taxon>
        <taxon>Basidiomycota</taxon>
        <taxon>Agaricomycotina</taxon>
        <taxon>Agaricomycetes</taxon>
        <taxon>Russulales</taxon>
        <taxon>Russulaceae</taxon>
        <taxon>Multifurca</taxon>
    </lineage>
</organism>
<keyword evidence="1" id="KW-1133">Transmembrane helix</keyword>
<gene>
    <name evidence="2" type="ORF">B0F90DRAFT_1716862</name>
</gene>
<evidence type="ECO:0000313" key="2">
    <source>
        <dbReference type="EMBL" id="KAI0301681.1"/>
    </source>
</evidence>
<dbReference type="EMBL" id="WTXG01000013">
    <property type="protein sequence ID" value="KAI0301681.1"/>
    <property type="molecule type" value="Genomic_DNA"/>
</dbReference>
<dbReference type="AlphaFoldDB" id="A0AAD4M540"/>
<proteinExistence type="predicted"/>
<reference evidence="2" key="1">
    <citation type="journal article" date="2022" name="New Phytol.">
        <title>Evolutionary transition to the ectomycorrhizal habit in the genomes of a hyperdiverse lineage of mushroom-forming fungi.</title>
        <authorList>
            <person name="Looney B."/>
            <person name="Miyauchi S."/>
            <person name="Morin E."/>
            <person name="Drula E."/>
            <person name="Courty P.E."/>
            <person name="Kohler A."/>
            <person name="Kuo A."/>
            <person name="LaButti K."/>
            <person name="Pangilinan J."/>
            <person name="Lipzen A."/>
            <person name="Riley R."/>
            <person name="Andreopoulos W."/>
            <person name="He G."/>
            <person name="Johnson J."/>
            <person name="Nolan M."/>
            <person name="Tritt A."/>
            <person name="Barry K.W."/>
            <person name="Grigoriev I.V."/>
            <person name="Nagy L.G."/>
            <person name="Hibbett D."/>
            <person name="Henrissat B."/>
            <person name="Matheny P.B."/>
            <person name="Labbe J."/>
            <person name="Martin F.M."/>
        </authorList>
    </citation>
    <scope>NUCLEOTIDE SEQUENCE</scope>
    <source>
        <strain evidence="2">BPL690</strain>
    </source>
</reference>
<accession>A0AAD4M540</accession>
<keyword evidence="3" id="KW-1185">Reference proteome</keyword>
<comment type="caution">
    <text evidence="2">The sequence shown here is derived from an EMBL/GenBank/DDBJ whole genome shotgun (WGS) entry which is preliminary data.</text>
</comment>
<feature type="transmembrane region" description="Helical" evidence="1">
    <location>
        <begin position="6"/>
        <end position="24"/>
    </location>
</feature>